<name>A0A4Y7IN88_PAPSO</name>
<dbReference type="AlphaFoldDB" id="A0A4Y7IN88"/>
<protein>
    <submittedName>
        <fullName evidence="1">Uncharacterized protein</fullName>
    </submittedName>
</protein>
<evidence type="ECO:0000313" key="1">
    <source>
        <dbReference type="EMBL" id="RZC48915.1"/>
    </source>
</evidence>
<dbReference type="Gramene" id="RZC48915">
    <property type="protein sequence ID" value="RZC48915"/>
    <property type="gene ID" value="C5167_017341"/>
</dbReference>
<dbReference type="Proteomes" id="UP000316621">
    <property type="component" value="Chromosome 2"/>
</dbReference>
<organism evidence="1 2">
    <name type="scientific">Papaver somniferum</name>
    <name type="common">Opium poppy</name>
    <dbReference type="NCBI Taxonomy" id="3469"/>
    <lineage>
        <taxon>Eukaryota</taxon>
        <taxon>Viridiplantae</taxon>
        <taxon>Streptophyta</taxon>
        <taxon>Embryophyta</taxon>
        <taxon>Tracheophyta</taxon>
        <taxon>Spermatophyta</taxon>
        <taxon>Magnoliopsida</taxon>
        <taxon>Ranunculales</taxon>
        <taxon>Papaveraceae</taxon>
        <taxon>Papaveroideae</taxon>
        <taxon>Papaver</taxon>
    </lineage>
</organism>
<sequence>MRDGYQKKSKSSSHGLRIWLGNGSISRAKLKTFMQMMFAMEVVMESGETASQKESLAQ</sequence>
<gene>
    <name evidence="1" type="ORF">C5167_017341</name>
</gene>
<dbReference type="EMBL" id="CM010716">
    <property type="protein sequence ID" value="RZC48915.1"/>
    <property type="molecule type" value="Genomic_DNA"/>
</dbReference>
<proteinExistence type="predicted"/>
<reference evidence="1 2" key="1">
    <citation type="journal article" date="2018" name="Science">
        <title>The opium poppy genome and morphinan production.</title>
        <authorList>
            <person name="Guo L."/>
            <person name="Winzer T."/>
            <person name="Yang X."/>
            <person name="Li Y."/>
            <person name="Ning Z."/>
            <person name="He Z."/>
            <person name="Teodor R."/>
            <person name="Lu Y."/>
            <person name="Bowser T.A."/>
            <person name="Graham I.A."/>
            <person name="Ye K."/>
        </authorList>
    </citation>
    <scope>NUCLEOTIDE SEQUENCE [LARGE SCALE GENOMIC DNA]</scope>
    <source>
        <strain evidence="2">cv. HN1</strain>
        <tissue evidence="1">Leaves</tissue>
    </source>
</reference>
<evidence type="ECO:0000313" key="2">
    <source>
        <dbReference type="Proteomes" id="UP000316621"/>
    </source>
</evidence>
<keyword evidence="2" id="KW-1185">Reference proteome</keyword>
<accession>A0A4Y7IN88</accession>